<feature type="region of interest" description="Disordered" evidence="1">
    <location>
        <begin position="1"/>
        <end position="24"/>
    </location>
</feature>
<feature type="compositionally biased region" description="Basic and acidic residues" evidence="1">
    <location>
        <begin position="69"/>
        <end position="79"/>
    </location>
</feature>
<dbReference type="Proteomes" id="UP000324222">
    <property type="component" value="Unassembled WGS sequence"/>
</dbReference>
<dbReference type="AlphaFoldDB" id="A0A5B7GNQ2"/>
<sequence>MRRGKARPAAPKGADKGSRDPPIRLKRYPVNMSFVAGLSSPYEDILHRLTLDLWKAAWVLQRGRRPRRERGAASRRRGEEEEEEEEEKEEEEEASAVWSALYYLAK</sequence>
<proteinExistence type="predicted"/>
<reference evidence="2 3" key="1">
    <citation type="submission" date="2019-05" db="EMBL/GenBank/DDBJ databases">
        <title>Another draft genome of Portunus trituberculatus and its Hox gene families provides insights of decapod evolution.</title>
        <authorList>
            <person name="Jeong J.-H."/>
            <person name="Song I."/>
            <person name="Kim S."/>
            <person name="Choi T."/>
            <person name="Kim D."/>
            <person name="Ryu S."/>
            <person name="Kim W."/>
        </authorList>
    </citation>
    <scope>NUCLEOTIDE SEQUENCE [LARGE SCALE GENOMIC DNA]</scope>
    <source>
        <tissue evidence="2">Muscle</tissue>
    </source>
</reference>
<keyword evidence="3" id="KW-1185">Reference proteome</keyword>
<feature type="region of interest" description="Disordered" evidence="1">
    <location>
        <begin position="63"/>
        <end position="95"/>
    </location>
</feature>
<feature type="compositionally biased region" description="Acidic residues" evidence="1">
    <location>
        <begin position="80"/>
        <end position="94"/>
    </location>
</feature>
<organism evidence="2 3">
    <name type="scientific">Portunus trituberculatus</name>
    <name type="common">Swimming crab</name>
    <name type="synonym">Neptunus trituberculatus</name>
    <dbReference type="NCBI Taxonomy" id="210409"/>
    <lineage>
        <taxon>Eukaryota</taxon>
        <taxon>Metazoa</taxon>
        <taxon>Ecdysozoa</taxon>
        <taxon>Arthropoda</taxon>
        <taxon>Crustacea</taxon>
        <taxon>Multicrustacea</taxon>
        <taxon>Malacostraca</taxon>
        <taxon>Eumalacostraca</taxon>
        <taxon>Eucarida</taxon>
        <taxon>Decapoda</taxon>
        <taxon>Pleocyemata</taxon>
        <taxon>Brachyura</taxon>
        <taxon>Eubrachyura</taxon>
        <taxon>Portunoidea</taxon>
        <taxon>Portunidae</taxon>
        <taxon>Portuninae</taxon>
        <taxon>Portunus</taxon>
    </lineage>
</organism>
<accession>A0A5B7GNQ2</accession>
<dbReference type="EMBL" id="VSRR010015833">
    <property type="protein sequence ID" value="MPC58608.1"/>
    <property type="molecule type" value="Genomic_DNA"/>
</dbReference>
<gene>
    <name evidence="2" type="ORF">E2C01_052615</name>
</gene>
<evidence type="ECO:0000313" key="2">
    <source>
        <dbReference type="EMBL" id="MPC58608.1"/>
    </source>
</evidence>
<name>A0A5B7GNQ2_PORTR</name>
<evidence type="ECO:0000313" key="3">
    <source>
        <dbReference type="Proteomes" id="UP000324222"/>
    </source>
</evidence>
<protein>
    <submittedName>
        <fullName evidence="2">Uncharacterized protein</fullName>
    </submittedName>
</protein>
<evidence type="ECO:0000256" key="1">
    <source>
        <dbReference type="SAM" id="MobiDB-lite"/>
    </source>
</evidence>
<comment type="caution">
    <text evidence="2">The sequence shown here is derived from an EMBL/GenBank/DDBJ whole genome shotgun (WGS) entry which is preliminary data.</text>
</comment>
<feature type="compositionally biased region" description="Basic and acidic residues" evidence="1">
    <location>
        <begin position="13"/>
        <end position="23"/>
    </location>
</feature>